<reference evidence="1 2" key="1">
    <citation type="journal article" date="2019" name="Int. J. Syst. Evol. Microbiol.">
        <title>The Global Catalogue of Microorganisms (GCM) 10K type strain sequencing project: providing services to taxonomists for standard genome sequencing and annotation.</title>
        <authorList>
            <consortium name="The Broad Institute Genomics Platform"/>
            <consortium name="The Broad Institute Genome Sequencing Center for Infectious Disease"/>
            <person name="Wu L."/>
            <person name="Ma J."/>
        </authorList>
    </citation>
    <scope>NUCLEOTIDE SEQUENCE [LARGE SCALE GENOMIC DNA]</scope>
    <source>
        <strain evidence="1 2">JCM 15309</strain>
    </source>
</reference>
<keyword evidence="2" id="KW-1185">Reference proteome</keyword>
<name>A0ABN2RCT9_9ACTN</name>
<sequence>MRRTRSAEEIAGSVQAVDTRTGRLVSVFLDGTRLQVVAPDRTSARGVFVTEFELDEVVLAGPVARRVAGRRGGWVITRSVGIDDGEWGASAPAWSWLLVPDEEKESRRSGERFLGVLRSALPKERWARRVKLGKAARRHADLAAAELLELARRRDAAFAASCTEVAEERDRRAAGFADHAERMLLDALHWRGVDGVTTVTS</sequence>
<protein>
    <submittedName>
        <fullName evidence="1">Uncharacterized protein</fullName>
    </submittedName>
</protein>
<comment type="caution">
    <text evidence="1">The sequence shown here is derived from an EMBL/GenBank/DDBJ whole genome shotgun (WGS) entry which is preliminary data.</text>
</comment>
<accession>A0ABN2RCT9</accession>
<proteinExistence type="predicted"/>
<organism evidence="1 2">
    <name type="scientific">Nocardioides panacihumi</name>
    <dbReference type="NCBI Taxonomy" id="400774"/>
    <lineage>
        <taxon>Bacteria</taxon>
        <taxon>Bacillati</taxon>
        <taxon>Actinomycetota</taxon>
        <taxon>Actinomycetes</taxon>
        <taxon>Propionibacteriales</taxon>
        <taxon>Nocardioidaceae</taxon>
        <taxon>Nocardioides</taxon>
    </lineage>
</organism>
<gene>
    <name evidence="1" type="ORF">GCM10009798_29210</name>
</gene>
<evidence type="ECO:0000313" key="2">
    <source>
        <dbReference type="Proteomes" id="UP001500571"/>
    </source>
</evidence>
<dbReference type="Proteomes" id="UP001500571">
    <property type="component" value="Unassembled WGS sequence"/>
</dbReference>
<dbReference type="EMBL" id="BAAAPB010000003">
    <property type="protein sequence ID" value="GAA1967030.1"/>
    <property type="molecule type" value="Genomic_DNA"/>
</dbReference>
<evidence type="ECO:0000313" key="1">
    <source>
        <dbReference type="EMBL" id="GAA1967030.1"/>
    </source>
</evidence>
<dbReference type="RefSeq" id="WP_344045965.1">
    <property type="nucleotide sequence ID" value="NZ_BAAAPB010000003.1"/>
</dbReference>